<dbReference type="EMBL" id="CAUYUJ010003336">
    <property type="protein sequence ID" value="CAK0804885.1"/>
    <property type="molecule type" value="Genomic_DNA"/>
</dbReference>
<name>A0ABN9QJ89_9DINO</name>
<evidence type="ECO:0000313" key="2">
    <source>
        <dbReference type="Proteomes" id="UP001189429"/>
    </source>
</evidence>
<keyword evidence="2" id="KW-1185">Reference proteome</keyword>
<dbReference type="Proteomes" id="UP001189429">
    <property type="component" value="Unassembled WGS sequence"/>
</dbReference>
<proteinExistence type="predicted"/>
<organism evidence="1 2">
    <name type="scientific">Prorocentrum cordatum</name>
    <dbReference type="NCBI Taxonomy" id="2364126"/>
    <lineage>
        <taxon>Eukaryota</taxon>
        <taxon>Sar</taxon>
        <taxon>Alveolata</taxon>
        <taxon>Dinophyceae</taxon>
        <taxon>Prorocentrales</taxon>
        <taxon>Prorocentraceae</taxon>
        <taxon>Prorocentrum</taxon>
    </lineage>
</organism>
<evidence type="ECO:0000313" key="1">
    <source>
        <dbReference type="EMBL" id="CAK0804885.1"/>
    </source>
</evidence>
<accession>A0ABN9QJ89</accession>
<protein>
    <submittedName>
        <fullName evidence="1">Uncharacterized protein</fullName>
    </submittedName>
</protein>
<comment type="caution">
    <text evidence="1">The sequence shown here is derived from an EMBL/GenBank/DDBJ whole genome shotgun (WGS) entry which is preliminary data.</text>
</comment>
<gene>
    <name evidence="1" type="ORF">PCOR1329_LOCUS11562</name>
</gene>
<sequence length="103" mass="11241">MEFWGTPVRLGWLSAEPARAASNSYIVAACCRIRQLLIEDAYGESPPPPLRRAMQGSVLDASPSSCSGAWVHCSACLAARWRLIFVCCSLQRVGLPPPFLCVF</sequence>
<reference evidence="1" key="1">
    <citation type="submission" date="2023-10" db="EMBL/GenBank/DDBJ databases">
        <authorList>
            <person name="Chen Y."/>
            <person name="Shah S."/>
            <person name="Dougan E. K."/>
            <person name="Thang M."/>
            <person name="Chan C."/>
        </authorList>
    </citation>
    <scope>NUCLEOTIDE SEQUENCE [LARGE SCALE GENOMIC DNA]</scope>
</reference>